<dbReference type="SUPFAM" id="SSF53474">
    <property type="entry name" value="alpha/beta-Hydrolases"/>
    <property type="match status" value="1"/>
</dbReference>
<sequence length="252" mass="25846">MADDASSTPDDRPLAPGGSDAVGAGGEGRPVVGTAAGTAYLVHPDAGPGPGVLVLSSWRGLNASTKATADALADAGFTALAPDLFGAVPADDAAGQLLLAEQDPNAAAAIVLSSVVALRAHSSNPDAPVGVVGFSSGGSWGLWVATRNPDSVGAVVTYYGEQKIDFSSLAAPVLGHFAEFDDLCTVDDRVEMQAHLLLLEKAVDVHEYPGTWHFFAEDDEPSEVAAEAAELAWERTVEFLRAHVGATADEVE</sequence>
<gene>
    <name evidence="3" type="ORF">IPN02_06475</name>
</gene>
<comment type="caution">
    <text evidence="3">The sequence shown here is derived from an EMBL/GenBank/DDBJ whole genome shotgun (WGS) entry which is preliminary data.</text>
</comment>
<dbReference type="AlphaFoldDB" id="A0A936NA70"/>
<feature type="region of interest" description="Disordered" evidence="1">
    <location>
        <begin position="1"/>
        <end position="29"/>
    </location>
</feature>
<dbReference type="PANTHER" id="PTHR46623">
    <property type="entry name" value="CARBOXYMETHYLENEBUTENOLIDASE-RELATED"/>
    <property type="match status" value="1"/>
</dbReference>
<dbReference type="EMBL" id="JADJZA010000002">
    <property type="protein sequence ID" value="MBK9296492.1"/>
    <property type="molecule type" value="Genomic_DNA"/>
</dbReference>
<dbReference type="GO" id="GO:0016787">
    <property type="term" value="F:hydrolase activity"/>
    <property type="evidence" value="ECO:0007669"/>
    <property type="project" value="UniProtKB-KW"/>
</dbReference>
<dbReference type="Gene3D" id="3.40.50.1820">
    <property type="entry name" value="alpha/beta hydrolase"/>
    <property type="match status" value="1"/>
</dbReference>
<dbReference type="Proteomes" id="UP000727993">
    <property type="component" value="Unassembled WGS sequence"/>
</dbReference>
<name>A0A936NA70_9ACTN</name>
<dbReference type="Pfam" id="PF01738">
    <property type="entry name" value="DLH"/>
    <property type="match status" value="1"/>
</dbReference>
<protein>
    <submittedName>
        <fullName evidence="3">Dienelactone hydrolase family protein</fullName>
    </submittedName>
</protein>
<reference evidence="3 4" key="1">
    <citation type="submission" date="2020-10" db="EMBL/GenBank/DDBJ databases">
        <title>Connecting structure to function with the recovery of over 1000 high-quality activated sludge metagenome-assembled genomes encoding full-length rRNA genes using long-read sequencing.</title>
        <authorList>
            <person name="Singleton C.M."/>
            <person name="Petriglieri F."/>
            <person name="Kristensen J.M."/>
            <person name="Kirkegaard R.H."/>
            <person name="Michaelsen T.Y."/>
            <person name="Andersen M.H."/>
            <person name="Karst S.M."/>
            <person name="Dueholm M.S."/>
            <person name="Nielsen P.H."/>
            <person name="Albertsen M."/>
        </authorList>
    </citation>
    <scope>NUCLEOTIDE SEQUENCE [LARGE SCALE GENOMIC DNA]</scope>
    <source>
        <strain evidence="3">Lyne_18-Q3-R50-59_MAXAC.006</strain>
    </source>
</reference>
<organism evidence="3 4">
    <name type="scientific">Candidatus Neomicrothrix subdominans</name>
    <dbReference type="NCBI Taxonomy" id="2954438"/>
    <lineage>
        <taxon>Bacteria</taxon>
        <taxon>Bacillati</taxon>
        <taxon>Actinomycetota</taxon>
        <taxon>Acidimicrobiia</taxon>
        <taxon>Acidimicrobiales</taxon>
        <taxon>Microthrixaceae</taxon>
        <taxon>Candidatus Neomicrothrix</taxon>
    </lineage>
</organism>
<evidence type="ECO:0000259" key="2">
    <source>
        <dbReference type="Pfam" id="PF01738"/>
    </source>
</evidence>
<keyword evidence="3" id="KW-0378">Hydrolase</keyword>
<dbReference type="InterPro" id="IPR029058">
    <property type="entry name" value="AB_hydrolase_fold"/>
</dbReference>
<dbReference type="InterPro" id="IPR002925">
    <property type="entry name" value="Dienelactn_hydro"/>
</dbReference>
<evidence type="ECO:0000256" key="1">
    <source>
        <dbReference type="SAM" id="MobiDB-lite"/>
    </source>
</evidence>
<proteinExistence type="predicted"/>
<feature type="domain" description="Dienelactone hydrolase" evidence="2">
    <location>
        <begin position="39"/>
        <end position="243"/>
    </location>
</feature>
<accession>A0A936NA70</accession>
<evidence type="ECO:0000313" key="4">
    <source>
        <dbReference type="Proteomes" id="UP000727993"/>
    </source>
</evidence>
<evidence type="ECO:0000313" key="3">
    <source>
        <dbReference type="EMBL" id="MBK9296492.1"/>
    </source>
</evidence>
<dbReference type="InterPro" id="IPR051049">
    <property type="entry name" value="Dienelactone_hydrolase-like"/>
</dbReference>
<dbReference type="PANTHER" id="PTHR46623:SF6">
    <property type="entry name" value="ALPHA_BETA-HYDROLASES SUPERFAMILY PROTEIN"/>
    <property type="match status" value="1"/>
</dbReference>